<comment type="caution">
    <text evidence="2">The sequence shown here is derived from an EMBL/GenBank/DDBJ whole genome shotgun (WGS) entry which is preliminary data.</text>
</comment>
<dbReference type="EMBL" id="LUUH01000076">
    <property type="protein sequence ID" value="OAI00586.1"/>
    <property type="molecule type" value="Genomic_DNA"/>
</dbReference>
<dbReference type="PANTHER" id="PTHR35446:SF3">
    <property type="entry name" value="CMD DOMAIN-CONTAINING PROTEIN"/>
    <property type="match status" value="1"/>
</dbReference>
<reference evidence="2 3" key="1">
    <citation type="submission" date="2016-03" db="EMBL/GenBank/DDBJ databases">
        <authorList>
            <person name="Ploux O."/>
        </authorList>
    </citation>
    <scope>NUCLEOTIDE SEQUENCE [LARGE SCALE GENOMIC DNA]</scope>
    <source>
        <strain evidence="2 3">R-45371</strain>
    </source>
</reference>
<evidence type="ECO:0000313" key="2">
    <source>
        <dbReference type="EMBL" id="OAI00586.1"/>
    </source>
</evidence>
<keyword evidence="2" id="KW-0560">Oxidoreductase</keyword>
<dbReference type="PANTHER" id="PTHR35446">
    <property type="entry name" value="SI:CH211-175M2.5"/>
    <property type="match status" value="1"/>
</dbReference>
<accession>A0A177M4E1</accession>
<dbReference type="NCBIfam" id="TIGR00778">
    <property type="entry name" value="ahpD_dom"/>
    <property type="match status" value="1"/>
</dbReference>
<dbReference type="AlphaFoldDB" id="A0A177M4E1"/>
<gene>
    <name evidence="2" type="ORF">A1353_19275</name>
</gene>
<name>A0A177M4E1_METMH</name>
<keyword evidence="2" id="KW-0575">Peroxidase</keyword>
<dbReference type="SUPFAM" id="SSF69118">
    <property type="entry name" value="AhpD-like"/>
    <property type="match status" value="1"/>
</dbReference>
<dbReference type="InterPro" id="IPR003779">
    <property type="entry name" value="CMD-like"/>
</dbReference>
<dbReference type="RefSeq" id="WP_064037779.1">
    <property type="nucleotide sequence ID" value="NZ_LUUH01000076.1"/>
</dbReference>
<protein>
    <submittedName>
        <fullName evidence="2">Peroxidase</fullName>
    </submittedName>
</protein>
<proteinExistence type="predicted"/>
<feature type="domain" description="Carboxymuconolactone decarboxylase-like" evidence="1">
    <location>
        <begin position="39"/>
        <end position="119"/>
    </location>
</feature>
<organism evidence="2 3">
    <name type="scientific">Methylomonas methanica</name>
    <dbReference type="NCBI Taxonomy" id="421"/>
    <lineage>
        <taxon>Bacteria</taxon>
        <taxon>Pseudomonadati</taxon>
        <taxon>Pseudomonadota</taxon>
        <taxon>Gammaproteobacteria</taxon>
        <taxon>Methylococcales</taxon>
        <taxon>Methylococcaceae</taxon>
        <taxon>Methylomonas</taxon>
    </lineage>
</organism>
<dbReference type="InterPro" id="IPR029032">
    <property type="entry name" value="AhpD-like"/>
</dbReference>
<dbReference type="GO" id="GO:0051920">
    <property type="term" value="F:peroxiredoxin activity"/>
    <property type="evidence" value="ECO:0007669"/>
    <property type="project" value="InterPro"/>
</dbReference>
<evidence type="ECO:0000313" key="3">
    <source>
        <dbReference type="Proteomes" id="UP000077763"/>
    </source>
</evidence>
<dbReference type="Gene3D" id="1.20.1290.10">
    <property type="entry name" value="AhpD-like"/>
    <property type="match status" value="1"/>
</dbReference>
<dbReference type="Pfam" id="PF02627">
    <property type="entry name" value="CMD"/>
    <property type="match status" value="1"/>
</dbReference>
<sequence>MQRIKAVTQAEDKAKELLDGVKKAMGSTPNIFTTFANAPAALEAYLNFNTALSGGVLDKKLREQLAVTVAGFNGCNYCASAHVFLGGKAGVDRAELAANSKGHSSDSKTQAAINFARALLEQRGKVSDDDLIAVRAAGFTEEEIIEILSHVALNTFTNYFNETALTTIDFPVVDLETL</sequence>
<dbReference type="InterPro" id="IPR004675">
    <property type="entry name" value="AhpD_core"/>
</dbReference>
<dbReference type="Proteomes" id="UP000077763">
    <property type="component" value="Unassembled WGS sequence"/>
</dbReference>
<evidence type="ECO:0000259" key="1">
    <source>
        <dbReference type="Pfam" id="PF02627"/>
    </source>
</evidence>